<dbReference type="RefSeq" id="WP_231551059.1">
    <property type="nucleotide sequence ID" value="NZ_CCCS020000023.1"/>
</dbReference>
<keyword evidence="2" id="KW-1185">Reference proteome</keyword>
<sequence>MVPGPEQMKQEWIATKGVKAWHKEVAYLKAYAQKRHAPIAAYQAGETE</sequence>
<dbReference type="Proteomes" id="UP000193925">
    <property type="component" value="Chromosome AFERRI"/>
</dbReference>
<name>A0ABY1MTW1_9PROT</name>
<accession>A0ABY1MTW1</accession>
<reference evidence="1 2" key="1">
    <citation type="submission" date="2017-03" db="EMBL/GenBank/DDBJ databases">
        <authorList>
            <person name="Regsiter A."/>
            <person name="William W."/>
        </authorList>
    </citation>
    <scope>NUCLEOTIDE SEQUENCE [LARGE SCALE GENOMIC DNA]</scope>
    <source>
        <strain evidence="1">PRJEB5721</strain>
    </source>
</reference>
<gene>
    <name evidence="1" type="ORF">AFERRI_50461</name>
</gene>
<proteinExistence type="predicted"/>
<organism evidence="1 2">
    <name type="scientific">Acidithiobacillus ferrivorans</name>
    <dbReference type="NCBI Taxonomy" id="160808"/>
    <lineage>
        <taxon>Bacteria</taxon>
        <taxon>Pseudomonadati</taxon>
        <taxon>Pseudomonadota</taxon>
        <taxon>Acidithiobacillia</taxon>
        <taxon>Acidithiobacillales</taxon>
        <taxon>Acidithiobacillaceae</taxon>
        <taxon>Acidithiobacillus</taxon>
    </lineage>
</organism>
<dbReference type="EMBL" id="LT841305">
    <property type="protein sequence ID" value="SMH67260.1"/>
    <property type="molecule type" value="Genomic_DNA"/>
</dbReference>
<evidence type="ECO:0000313" key="1">
    <source>
        <dbReference type="EMBL" id="SMH67260.1"/>
    </source>
</evidence>
<protein>
    <submittedName>
        <fullName evidence="1">Uncharacterized protein</fullName>
    </submittedName>
</protein>
<evidence type="ECO:0000313" key="2">
    <source>
        <dbReference type="Proteomes" id="UP000193925"/>
    </source>
</evidence>